<dbReference type="EMBL" id="CP014230">
    <property type="protein sequence ID" value="AMD93065.1"/>
    <property type="molecule type" value="Genomic_DNA"/>
</dbReference>
<evidence type="ECO:0008006" key="4">
    <source>
        <dbReference type="Google" id="ProtNLM"/>
    </source>
</evidence>
<gene>
    <name evidence="2" type="ORF">AXF15_08125</name>
</gene>
<evidence type="ECO:0000313" key="3">
    <source>
        <dbReference type="Proteomes" id="UP000063964"/>
    </source>
</evidence>
<dbReference type="KEGG" id="doa:AXF15_08125"/>
<feature type="transmembrane region" description="Helical" evidence="1">
    <location>
        <begin position="112"/>
        <end position="136"/>
    </location>
</feature>
<keyword evidence="3" id="KW-1185">Reference proteome</keyword>
<dbReference type="SUPFAM" id="SSF103501">
    <property type="entry name" value="Respiratory nitrate reductase 1 gamma chain"/>
    <property type="match status" value="1"/>
</dbReference>
<dbReference type="InterPro" id="IPR054903">
    <property type="entry name" value="sulf_resp_HmcE"/>
</dbReference>
<dbReference type="RefSeq" id="WP_066605789.1">
    <property type="nucleotide sequence ID" value="NZ_CP014230.1"/>
</dbReference>
<dbReference type="Gene3D" id="1.20.950.20">
    <property type="entry name" value="Transmembrane di-heme cytochromes, Chain C"/>
    <property type="match status" value="1"/>
</dbReference>
<name>A0A109W647_9BACT</name>
<dbReference type="AlphaFoldDB" id="A0A109W647"/>
<accession>A0A109W647</accession>
<dbReference type="Proteomes" id="UP000063964">
    <property type="component" value="Chromosome"/>
</dbReference>
<keyword evidence="1" id="KW-1133">Transmembrane helix</keyword>
<keyword evidence="1" id="KW-0472">Membrane</keyword>
<feature type="transmembrane region" description="Helical" evidence="1">
    <location>
        <begin position="9"/>
        <end position="32"/>
    </location>
</feature>
<dbReference type="NCBIfam" id="NF045716">
    <property type="entry name" value="sulf_resp_HmcE"/>
    <property type="match status" value="1"/>
</dbReference>
<proteinExistence type="predicted"/>
<keyword evidence="1" id="KW-0812">Transmembrane</keyword>
<dbReference type="OrthoDB" id="5450521at2"/>
<feature type="transmembrane region" description="Helical" evidence="1">
    <location>
        <begin position="171"/>
        <end position="191"/>
    </location>
</feature>
<evidence type="ECO:0000256" key="1">
    <source>
        <dbReference type="SAM" id="Phobius"/>
    </source>
</evidence>
<dbReference type="STRING" id="888061.AXF15_08125"/>
<protein>
    <recommendedName>
        <fullName evidence="4">Nitrate reductase</fullName>
    </recommendedName>
</protein>
<feature type="transmembrane region" description="Helical" evidence="1">
    <location>
        <begin position="73"/>
        <end position="92"/>
    </location>
</feature>
<reference evidence="3" key="1">
    <citation type="submission" date="2016-02" db="EMBL/GenBank/DDBJ databases">
        <authorList>
            <person name="Holder M.E."/>
            <person name="Ajami N.J."/>
            <person name="Petrosino J.F."/>
        </authorList>
    </citation>
    <scope>NUCLEOTIDE SEQUENCE [LARGE SCALE GENOMIC DNA]</scope>
    <source>
        <strain evidence="3">DSM 12838</strain>
    </source>
</reference>
<feature type="transmembrane region" description="Helical" evidence="1">
    <location>
        <begin position="148"/>
        <end position="165"/>
    </location>
</feature>
<dbReference type="InterPro" id="IPR036197">
    <property type="entry name" value="NarG-like_sf"/>
</dbReference>
<sequence length="224" mass="25005">MYEILTGPLLWFAFAVFFIGLGARVVLYFLGLDWRLDRVAYKPHMAHGLKGAALSVYRWVLPFGTHSWREKPIFTIMFFAMHAGLVVVPLFLEGHAVMIKSGTGIDWPSMPQILADILAIAALLGGLGIALRRLLLPEVRILTNVQDVLLLVLILTLLGSGIIAAHNPVHYSFWINLHILCGVTVLLLAPFTKLAHIVLFFCTRIQIGMDFGIKRGGMKTNFDW</sequence>
<organism evidence="2 3">
    <name type="scientific">Desulfomicrobium orale DSM 12838</name>
    <dbReference type="NCBI Taxonomy" id="888061"/>
    <lineage>
        <taxon>Bacteria</taxon>
        <taxon>Pseudomonadati</taxon>
        <taxon>Thermodesulfobacteriota</taxon>
        <taxon>Desulfovibrionia</taxon>
        <taxon>Desulfovibrionales</taxon>
        <taxon>Desulfomicrobiaceae</taxon>
        <taxon>Desulfomicrobium</taxon>
    </lineage>
</organism>
<evidence type="ECO:0000313" key="2">
    <source>
        <dbReference type="EMBL" id="AMD93065.1"/>
    </source>
</evidence>